<evidence type="ECO:0000256" key="7">
    <source>
        <dbReference type="ARBA" id="ARBA00022776"/>
    </source>
</evidence>
<keyword evidence="7" id="KW-0498">Mitosis</keyword>
<dbReference type="PANTHER" id="PTHR12205:SF0">
    <property type="entry name" value="CENTROMERE_KINETOCHORE PROTEIN ZW10 HOMOLOG"/>
    <property type="match status" value="1"/>
</dbReference>
<dbReference type="FunFam" id="1.10.357.150:FF:000002">
    <property type="entry name" value="Centromere/kinetochore protein zw10-like protein"/>
    <property type="match status" value="1"/>
</dbReference>
<evidence type="ECO:0000313" key="16">
    <source>
        <dbReference type="Proteomes" id="UP000264353"/>
    </source>
</evidence>
<evidence type="ECO:0000256" key="6">
    <source>
        <dbReference type="ARBA" id="ARBA00022618"/>
    </source>
</evidence>
<comment type="similarity">
    <text evidence="3">Belongs to the ZW10 family.</text>
</comment>
<dbReference type="Gene3D" id="1.10.357.150">
    <property type="match status" value="1"/>
</dbReference>
<name>A0A398A1V0_BRACM</name>
<evidence type="ECO:0000259" key="11">
    <source>
        <dbReference type="Pfam" id="PF06248"/>
    </source>
</evidence>
<dbReference type="GO" id="GO:0000776">
    <property type="term" value="C:kinetochore"/>
    <property type="evidence" value="ECO:0007669"/>
    <property type="project" value="UniProtKB-KW"/>
</dbReference>
<comment type="subcellular location">
    <subcellularLocation>
        <location evidence="2">Chromosome</location>
        <location evidence="2">Centromere</location>
        <location evidence="2">Kinetochore</location>
    </subcellularLocation>
    <subcellularLocation>
        <location evidence="1">Cytoplasm</location>
    </subcellularLocation>
</comment>
<dbReference type="Pfam" id="PF06248">
    <property type="entry name" value="Zw10_N"/>
    <property type="match status" value="1"/>
</dbReference>
<feature type="domain" description="Centromere/kinetochore protein zw10 N-terminal" evidence="11">
    <location>
        <begin position="41"/>
        <end position="133"/>
    </location>
</feature>
<evidence type="ECO:0000256" key="8">
    <source>
        <dbReference type="ARBA" id="ARBA00022838"/>
    </source>
</evidence>
<keyword evidence="6" id="KW-0132">Cell division</keyword>
<evidence type="ECO:0000259" key="14">
    <source>
        <dbReference type="Pfam" id="PF22766"/>
    </source>
</evidence>
<keyword evidence="8" id="KW-0995">Kinetochore</keyword>
<dbReference type="GO" id="GO:0005737">
    <property type="term" value="C:cytoplasm"/>
    <property type="evidence" value="ECO:0007669"/>
    <property type="project" value="UniProtKB-SubCell"/>
</dbReference>
<evidence type="ECO:0000256" key="9">
    <source>
        <dbReference type="ARBA" id="ARBA00023306"/>
    </source>
</evidence>
<feature type="domain" description="Centromere/kinetochore protein zw10 middle" evidence="12">
    <location>
        <begin position="177"/>
        <end position="413"/>
    </location>
</feature>
<evidence type="ECO:0000256" key="3">
    <source>
        <dbReference type="ARBA" id="ARBA00006245"/>
    </source>
</evidence>
<dbReference type="InterPro" id="IPR048344">
    <property type="entry name" value="Zw10_middle"/>
</dbReference>
<evidence type="ECO:0000256" key="5">
    <source>
        <dbReference type="ARBA" id="ARBA00022490"/>
    </source>
</evidence>
<dbReference type="InterPro" id="IPR046362">
    <property type="entry name" value="Zw10/DSL1_C_sf"/>
</dbReference>
<reference evidence="15 16" key="1">
    <citation type="submission" date="2018-06" db="EMBL/GenBank/DDBJ databases">
        <title>WGS assembly of Brassica rapa FPsc.</title>
        <authorList>
            <person name="Bowman J."/>
            <person name="Kohchi T."/>
            <person name="Yamato K."/>
            <person name="Jenkins J."/>
            <person name="Shu S."/>
            <person name="Ishizaki K."/>
            <person name="Yamaoka S."/>
            <person name="Nishihama R."/>
            <person name="Nakamura Y."/>
            <person name="Berger F."/>
            <person name="Adam C."/>
            <person name="Aki S."/>
            <person name="Althoff F."/>
            <person name="Araki T."/>
            <person name="Arteaga-Vazquez M."/>
            <person name="Balasubrmanian S."/>
            <person name="Bauer D."/>
            <person name="Boehm C."/>
            <person name="Briginshaw L."/>
            <person name="Caballero-Perez J."/>
            <person name="Catarino B."/>
            <person name="Chen F."/>
            <person name="Chiyoda S."/>
            <person name="Chovatia M."/>
            <person name="Davies K."/>
            <person name="Delmans M."/>
            <person name="Demura T."/>
            <person name="Dierschke T."/>
            <person name="Dolan L."/>
            <person name="Dorantes-Acosta A."/>
            <person name="Eklund D."/>
            <person name="Florent S."/>
            <person name="Flores-Sandoval E."/>
            <person name="Fujiyama A."/>
            <person name="Fukuzawa H."/>
            <person name="Galik B."/>
            <person name="Grimanelli D."/>
            <person name="Grimwood J."/>
            <person name="Grossniklaus U."/>
            <person name="Hamada T."/>
            <person name="Haseloff J."/>
            <person name="Hetherington A."/>
            <person name="Higo A."/>
            <person name="Hirakawa Y."/>
            <person name="Hundley H."/>
            <person name="Ikeda Y."/>
            <person name="Inoue K."/>
            <person name="Inoue S."/>
            <person name="Ishida S."/>
            <person name="Jia Q."/>
            <person name="Kakita M."/>
            <person name="Kanazawa T."/>
            <person name="Kawai Y."/>
            <person name="Kawashima T."/>
            <person name="Kennedy M."/>
            <person name="Kinose K."/>
            <person name="Kinoshita T."/>
            <person name="Kohara Y."/>
            <person name="Koide E."/>
            <person name="Komatsu K."/>
            <person name="Kopischke S."/>
            <person name="Kubo M."/>
            <person name="Kyozuka J."/>
            <person name="Lagercrantz U."/>
            <person name="Lin S."/>
            <person name="Lindquist E."/>
            <person name="Lipzen A."/>
            <person name="Lu C."/>
            <person name="Luna E."/>
            <person name="Martienssen R."/>
            <person name="Minamino N."/>
            <person name="Mizutani M."/>
            <person name="Mizutani M."/>
            <person name="Mochizuki N."/>
            <person name="Monte I."/>
            <person name="Mosher R."/>
            <person name="Nagasaki H."/>
            <person name="Nakagami H."/>
            <person name="Naramoto S."/>
            <person name="Nishitani K."/>
            <person name="Ohtani M."/>
            <person name="Okamoto T."/>
            <person name="Okumura M."/>
            <person name="Phillips J."/>
            <person name="Pollak B."/>
            <person name="Reinders A."/>
            <person name="Roevekamp M."/>
            <person name="Sano R."/>
            <person name="Sawa S."/>
            <person name="Schmid M."/>
            <person name="Shirakawa M."/>
            <person name="Solano R."/>
            <person name="Spunde A."/>
            <person name="Suetsugu N."/>
            <person name="Sugano S."/>
            <person name="Sugiyama A."/>
            <person name="Sun R."/>
            <person name="Suzuki Y."/>
            <person name="Takenaka M."/>
            <person name="Takezawa D."/>
            <person name="Tomogane H."/>
            <person name="Tsuzuki M."/>
            <person name="Ueda T."/>
            <person name="Umeda M."/>
            <person name="Ward J."/>
            <person name="Watanabe Y."/>
            <person name="Yazaki K."/>
            <person name="Yokoyama R."/>
            <person name="Yoshitake Y."/>
            <person name="Yotsui I."/>
            <person name="Zachgo S."/>
            <person name="Schmutz J."/>
        </authorList>
    </citation>
    <scope>NUCLEOTIDE SEQUENCE [LARGE SCALE GENOMIC DNA]</scope>
    <source>
        <strain evidence="16">cv. B-3</strain>
    </source>
</reference>
<evidence type="ECO:0000259" key="13">
    <source>
        <dbReference type="Pfam" id="PF20666"/>
    </source>
</evidence>
<proteinExistence type="inferred from homology"/>
<evidence type="ECO:0000256" key="10">
    <source>
        <dbReference type="ARBA" id="ARBA00023328"/>
    </source>
</evidence>
<keyword evidence="4" id="KW-0158">Chromosome</keyword>
<keyword evidence="9" id="KW-0131">Cell cycle</keyword>
<evidence type="ECO:0000256" key="4">
    <source>
        <dbReference type="ARBA" id="ARBA00022454"/>
    </source>
</evidence>
<evidence type="ECO:0000313" key="15">
    <source>
        <dbReference type="EMBL" id="RID69600.1"/>
    </source>
</evidence>
<dbReference type="Pfam" id="PF22766">
    <property type="entry name" value="ZW10_C2"/>
    <property type="match status" value="1"/>
</dbReference>
<dbReference type="InterPro" id="IPR055148">
    <property type="entry name" value="ZW10_C_2"/>
</dbReference>
<dbReference type="EMBL" id="CM010630">
    <property type="protein sequence ID" value="RID69600.1"/>
    <property type="molecule type" value="Genomic_DNA"/>
</dbReference>
<dbReference type="Pfam" id="PF20666">
    <property type="entry name" value="ZW10_C"/>
    <property type="match status" value="1"/>
</dbReference>
<feature type="domain" description="Centromere/kinetochore protein zw10 C-terminal" evidence="13">
    <location>
        <begin position="452"/>
        <end position="581"/>
    </location>
</feature>
<keyword evidence="10" id="KW-0137">Centromere</keyword>
<dbReference type="GO" id="GO:0051301">
    <property type="term" value="P:cell division"/>
    <property type="evidence" value="ECO:0007669"/>
    <property type="project" value="UniProtKB-KW"/>
</dbReference>
<dbReference type="AlphaFoldDB" id="A0A398A1V0"/>
<evidence type="ECO:0000256" key="2">
    <source>
        <dbReference type="ARBA" id="ARBA00004629"/>
    </source>
</evidence>
<sequence length="758" mass="85186">MPEIDALFESINVRDLLAGHDLNDPTTPLSAPDLRLLINRLESHSLRIKSKVQSYLVAHHSEFSDLFSTCQDAVSRTRLISDDVSDVVELVSDRPVDVEIRKVVDEITEKTKEVRLKRESLELVSAIVGICEAVEETKVALRGGRFRFAAERVRELKGVLRVGEEEKGGEPVAYALLRKEWSYCFDEIQEVLARFMESAVRFELESCKLRISYQLSVGETTGIALTTVLEAMEVIGMLDYGLAKAADSIFKHVITPAVTHASTFNAVEDSCKTSGDITEATLQLDQSSDHKTEDVDGEAIYSGILKVVKFICSSLCFGNVTWIHSFGRLTWPRISELIISKFLSKVVPEDASKLADFQKVIERTSQFETALKELNFVSPSDAEGRLSKYAENVEVHFASRKKIEILAKARSLMLQCNFTIPKGLAMRNASFKSGGAESLDEDSSKHIVRLLFSSEVCMVSEAASQLMHLVHKTLEDVCVSSARVATECYHAARDSILLYEAVVPVKLEKQLNGINQAAALLHNDCLYLFEEILGLAFEYRASFPSSIKEHAVFADVAPRFKLMAEEVLQRQIQLVVSSLQEAIDSADGFQDTHQMKQFESAKFSIEQVVFSLEKVHMIWEPVLRPKTYKQSMCLVLESVFRRITRDILLLDDMAADETFQLQRLIHLMFENLSSLLGSLKSADETSRPLDDLIPSLRKSRKLAELLDMPLKSITSAWESGELLSCNFTRTEVQDFIKAIFADSPLRKECLWRIEDVVN</sequence>
<evidence type="ECO:0000259" key="12">
    <source>
        <dbReference type="Pfam" id="PF20665"/>
    </source>
</evidence>
<accession>A0A398A1V0</accession>
<feature type="domain" description="ZW10 C-terminal helical" evidence="14">
    <location>
        <begin position="604"/>
        <end position="753"/>
    </location>
</feature>
<organism evidence="15 16">
    <name type="scientific">Brassica campestris</name>
    <name type="common">Field mustard</name>
    <dbReference type="NCBI Taxonomy" id="3711"/>
    <lineage>
        <taxon>Eukaryota</taxon>
        <taxon>Viridiplantae</taxon>
        <taxon>Streptophyta</taxon>
        <taxon>Embryophyta</taxon>
        <taxon>Tracheophyta</taxon>
        <taxon>Spermatophyta</taxon>
        <taxon>Magnoliopsida</taxon>
        <taxon>eudicotyledons</taxon>
        <taxon>Gunneridae</taxon>
        <taxon>Pentapetalae</taxon>
        <taxon>rosids</taxon>
        <taxon>malvids</taxon>
        <taxon>Brassicales</taxon>
        <taxon>Brassicaceae</taxon>
        <taxon>Brassiceae</taxon>
        <taxon>Brassica</taxon>
    </lineage>
</organism>
<dbReference type="Pfam" id="PF20665">
    <property type="entry name" value="Zw10_middle"/>
    <property type="match status" value="1"/>
</dbReference>
<evidence type="ECO:0000256" key="1">
    <source>
        <dbReference type="ARBA" id="ARBA00004496"/>
    </source>
</evidence>
<dbReference type="GO" id="GO:0000278">
    <property type="term" value="P:mitotic cell cycle"/>
    <property type="evidence" value="ECO:0007669"/>
    <property type="project" value="InterPro"/>
</dbReference>
<dbReference type="InterPro" id="IPR048343">
    <property type="entry name" value="ZW10_C"/>
</dbReference>
<dbReference type="Proteomes" id="UP000264353">
    <property type="component" value="Chromosome A3"/>
</dbReference>
<dbReference type="GO" id="GO:0005634">
    <property type="term" value="C:nucleus"/>
    <property type="evidence" value="ECO:0007669"/>
    <property type="project" value="InterPro"/>
</dbReference>
<evidence type="ECO:0008006" key="17">
    <source>
        <dbReference type="Google" id="ProtNLM"/>
    </source>
</evidence>
<gene>
    <name evidence="15" type="ORF">BRARA_C01686</name>
</gene>
<keyword evidence="5" id="KW-0963">Cytoplasm</keyword>
<dbReference type="PANTHER" id="PTHR12205">
    <property type="entry name" value="CENTROMERE/KINETOCHORE PROTEIN ZW10"/>
    <property type="match status" value="1"/>
</dbReference>
<dbReference type="InterPro" id="IPR009361">
    <property type="entry name" value="Zw10_N"/>
</dbReference>
<protein>
    <recommendedName>
        <fullName evidence="17">Centromere/kinetochore protein zw10 homolog</fullName>
    </recommendedName>
</protein>